<dbReference type="InterPro" id="IPR010982">
    <property type="entry name" value="Lambda_DNA-bd_dom_sf"/>
</dbReference>
<evidence type="ECO:0000313" key="1">
    <source>
        <dbReference type="EMBL" id="TGE24262.1"/>
    </source>
</evidence>
<comment type="caution">
    <text evidence="1">The sequence shown here is derived from an EMBL/GenBank/DDBJ whole genome shotgun (WGS) entry which is preliminary data.</text>
</comment>
<dbReference type="RefSeq" id="WP_135461667.1">
    <property type="nucleotide sequence ID" value="NZ_SRLC01000001.1"/>
</dbReference>
<dbReference type="AlphaFoldDB" id="A0A4Z0Q6F9"/>
<proteinExistence type="predicted"/>
<dbReference type="Gene3D" id="1.10.260.40">
    <property type="entry name" value="lambda repressor-like DNA-binding domains"/>
    <property type="match status" value="1"/>
</dbReference>
<protein>
    <submittedName>
        <fullName evidence="1">Uncharacterized protein</fullName>
    </submittedName>
</protein>
<dbReference type="Proteomes" id="UP000297549">
    <property type="component" value="Unassembled WGS sequence"/>
</dbReference>
<name>A0A4Z0Q6F9_9BACT</name>
<gene>
    <name evidence="1" type="ORF">E5K00_03345</name>
</gene>
<reference evidence="1 2" key="1">
    <citation type="submission" date="2019-04" db="EMBL/GenBank/DDBJ databases">
        <authorList>
            <person name="Feng G."/>
            <person name="Zhang J."/>
            <person name="Zhu H."/>
        </authorList>
    </citation>
    <scope>NUCLEOTIDE SEQUENCE [LARGE SCALE GENOMIC DNA]</scope>
    <source>
        <strain evidence="1 2">JCM 31653</strain>
    </source>
</reference>
<sequence>MGRITPPRSFSSSPAADVREHFALTQADLARWLQVTVRHVEAVEAGRRQFSPAVERRLSHLADMRLTTRPLPPPAPLPAPAPPAYQVTDEASVVRKRQRRCAHLAYNLRYELENLALQDATLLRRRQGLAVLRQALATPGSVFDPAFEPAEAEKWLARLEAAIAAVPRPGPLARAHLVLRERLLREEAEALARLLEQEEPAAS</sequence>
<dbReference type="OrthoDB" id="886866at2"/>
<accession>A0A4Z0Q6F9</accession>
<organism evidence="1 2">
    <name type="scientific">Hymenobacter aquaticus</name>
    <dbReference type="NCBI Taxonomy" id="1867101"/>
    <lineage>
        <taxon>Bacteria</taxon>
        <taxon>Pseudomonadati</taxon>
        <taxon>Bacteroidota</taxon>
        <taxon>Cytophagia</taxon>
        <taxon>Cytophagales</taxon>
        <taxon>Hymenobacteraceae</taxon>
        <taxon>Hymenobacter</taxon>
    </lineage>
</organism>
<dbReference type="EMBL" id="SRLC01000001">
    <property type="protein sequence ID" value="TGE24262.1"/>
    <property type="molecule type" value="Genomic_DNA"/>
</dbReference>
<evidence type="ECO:0000313" key="2">
    <source>
        <dbReference type="Proteomes" id="UP000297549"/>
    </source>
</evidence>
<dbReference type="SUPFAM" id="SSF47413">
    <property type="entry name" value="lambda repressor-like DNA-binding domains"/>
    <property type="match status" value="1"/>
</dbReference>
<dbReference type="GO" id="GO:0003677">
    <property type="term" value="F:DNA binding"/>
    <property type="evidence" value="ECO:0007669"/>
    <property type="project" value="InterPro"/>
</dbReference>
<keyword evidence="2" id="KW-1185">Reference proteome</keyword>